<proteinExistence type="predicted"/>
<sequence length="99" mass="11110">MELDLRPWFIAAAIICGGAIETSSRPRSLHRNTGKLGCFQFSAVQTLGLYELNATDRTAVLPPLCRDYEVQIDVDTRWEDVESRGKGDSRCCEETVDLM</sequence>
<reference evidence="2" key="1">
    <citation type="submission" date="2014-12" db="EMBL/GenBank/DDBJ databases">
        <title>Genome Sequence of Valsa Canker Pathogens Uncovers a Specific Adaption of Colonization on Woody Bark.</title>
        <authorList>
            <person name="Yin Z."/>
            <person name="Liu H."/>
            <person name="Gao X."/>
            <person name="Li Z."/>
            <person name="Song N."/>
            <person name="Ke X."/>
            <person name="Dai Q."/>
            <person name="Wu Y."/>
            <person name="Sun Y."/>
            <person name="Xu J.-R."/>
            <person name="Kang Z.K."/>
            <person name="Wang L."/>
            <person name="Huang L."/>
        </authorList>
    </citation>
    <scope>NUCLEOTIDE SEQUENCE [LARGE SCALE GENOMIC DNA]</scope>
    <source>
        <strain evidence="2">SXYL134</strain>
    </source>
</reference>
<protein>
    <submittedName>
        <fullName evidence="1">Uncharacterized protein</fullName>
    </submittedName>
</protein>
<name>A0A194V4B5_CYTMA</name>
<dbReference type="AlphaFoldDB" id="A0A194V4B5"/>
<dbReference type="EMBL" id="KN714718">
    <property type="protein sequence ID" value="KUI58749.1"/>
    <property type="molecule type" value="Genomic_DNA"/>
</dbReference>
<gene>
    <name evidence="1" type="ORF">VP1G_11037</name>
</gene>
<organism evidence="1 2">
    <name type="scientific">Cytospora mali</name>
    <name type="common">Apple Valsa canker fungus</name>
    <name type="synonym">Valsa mali</name>
    <dbReference type="NCBI Taxonomy" id="578113"/>
    <lineage>
        <taxon>Eukaryota</taxon>
        <taxon>Fungi</taxon>
        <taxon>Dikarya</taxon>
        <taxon>Ascomycota</taxon>
        <taxon>Pezizomycotina</taxon>
        <taxon>Sordariomycetes</taxon>
        <taxon>Sordariomycetidae</taxon>
        <taxon>Diaporthales</taxon>
        <taxon>Cytosporaceae</taxon>
        <taxon>Cytospora</taxon>
    </lineage>
</organism>
<keyword evidence="2" id="KW-1185">Reference proteome</keyword>
<evidence type="ECO:0000313" key="2">
    <source>
        <dbReference type="Proteomes" id="UP000078576"/>
    </source>
</evidence>
<accession>A0A194V4B5</accession>
<evidence type="ECO:0000313" key="1">
    <source>
        <dbReference type="EMBL" id="KUI58749.1"/>
    </source>
</evidence>
<dbReference type="Proteomes" id="UP000078576">
    <property type="component" value="Unassembled WGS sequence"/>
</dbReference>